<dbReference type="WBParaSite" id="SSLN_0001284001-mRNA-1">
    <property type="protein sequence ID" value="SSLN_0001284001-mRNA-1"/>
    <property type="gene ID" value="SSLN_0001284001"/>
</dbReference>
<evidence type="ECO:0000313" key="2">
    <source>
        <dbReference type="Proteomes" id="UP000275846"/>
    </source>
</evidence>
<accession>A0A183T7D0</accession>
<proteinExistence type="predicted"/>
<evidence type="ECO:0000313" key="1">
    <source>
        <dbReference type="EMBL" id="VDL98763.1"/>
    </source>
</evidence>
<gene>
    <name evidence="1" type="ORF">SSLN_LOCUS12378</name>
</gene>
<name>A0A183T7D0_SCHSO</name>
<reference evidence="3" key="1">
    <citation type="submission" date="2016-06" db="UniProtKB">
        <authorList>
            <consortium name="WormBaseParasite"/>
        </authorList>
    </citation>
    <scope>IDENTIFICATION</scope>
</reference>
<dbReference type="Proteomes" id="UP000275846">
    <property type="component" value="Unassembled WGS sequence"/>
</dbReference>
<dbReference type="EMBL" id="UYSU01037223">
    <property type="protein sequence ID" value="VDL98763.1"/>
    <property type="molecule type" value="Genomic_DNA"/>
</dbReference>
<keyword evidence="2" id="KW-1185">Reference proteome</keyword>
<dbReference type="AlphaFoldDB" id="A0A183T7D0"/>
<protein>
    <submittedName>
        <fullName evidence="3">DUF302 domain-containing protein</fullName>
    </submittedName>
</protein>
<evidence type="ECO:0000313" key="3">
    <source>
        <dbReference type="WBParaSite" id="SSLN_0001284001-mRNA-1"/>
    </source>
</evidence>
<sequence length="139" mass="15459">MTAEVESILSQTKVTDETKHFIRSLVSALLMGHRPREVLSKVDRAALRELKAEKHFFIVPANKGLSLVILDRTAYLQKAKGLLEDRQSYVPCATIHIKTLVNEINATFLAFGKLGSNIIGLPTHSENTGHGIVPILWPY</sequence>
<organism evidence="3">
    <name type="scientific">Schistocephalus solidus</name>
    <name type="common">Tapeworm</name>
    <dbReference type="NCBI Taxonomy" id="70667"/>
    <lineage>
        <taxon>Eukaryota</taxon>
        <taxon>Metazoa</taxon>
        <taxon>Spiralia</taxon>
        <taxon>Lophotrochozoa</taxon>
        <taxon>Platyhelminthes</taxon>
        <taxon>Cestoda</taxon>
        <taxon>Eucestoda</taxon>
        <taxon>Diphyllobothriidea</taxon>
        <taxon>Diphyllobothriidae</taxon>
        <taxon>Schistocephalus</taxon>
    </lineage>
</organism>
<reference evidence="1 2" key="2">
    <citation type="submission" date="2018-11" db="EMBL/GenBank/DDBJ databases">
        <authorList>
            <consortium name="Pathogen Informatics"/>
        </authorList>
    </citation>
    <scope>NUCLEOTIDE SEQUENCE [LARGE SCALE GENOMIC DNA]</scope>
    <source>
        <strain evidence="1 2">NST_G2</strain>
    </source>
</reference>